<comment type="caution">
    <text evidence="1">The sequence shown here is derived from an EMBL/GenBank/DDBJ whole genome shotgun (WGS) entry which is preliminary data.</text>
</comment>
<reference evidence="1 2" key="1">
    <citation type="submission" date="2019-06" db="EMBL/GenBank/DDBJ databases">
        <title>Discovery of a novel chromosome fission-fusion reversal in muntjac.</title>
        <authorList>
            <person name="Mudd A.B."/>
            <person name="Bredeson J.V."/>
            <person name="Baum R."/>
            <person name="Hockemeyer D."/>
            <person name="Rokhsar D.S."/>
        </authorList>
    </citation>
    <scope>NUCLEOTIDE SEQUENCE [LARGE SCALE GENOMIC DNA]</scope>
    <source>
        <strain evidence="1">UCam_UCB_Mr</strain>
        <tissue evidence="1">Fibroblast cell line</tissue>
    </source>
</reference>
<accession>A0A5N3XI05</accession>
<organism evidence="1 2">
    <name type="scientific">Muntiacus reevesi</name>
    <name type="common">Reeves' muntjac</name>
    <name type="synonym">Cervus reevesi</name>
    <dbReference type="NCBI Taxonomy" id="9886"/>
    <lineage>
        <taxon>Eukaryota</taxon>
        <taxon>Metazoa</taxon>
        <taxon>Chordata</taxon>
        <taxon>Craniata</taxon>
        <taxon>Vertebrata</taxon>
        <taxon>Euteleostomi</taxon>
        <taxon>Mammalia</taxon>
        <taxon>Eutheria</taxon>
        <taxon>Laurasiatheria</taxon>
        <taxon>Artiodactyla</taxon>
        <taxon>Ruminantia</taxon>
        <taxon>Pecora</taxon>
        <taxon>Cervidae</taxon>
        <taxon>Muntiacinae</taxon>
        <taxon>Muntiacus</taxon>
    </lineage>
</organism>
<keyword evidence="2" id="KW-1185">Reference proteome</keyword>
<evidence type="ECO:0000313" key="2">
    <source>
        <dbReference type="Proteomes" id="UP000326062"/>
    </source>
</evidence>
<dbReference type="Proteomes" id="UP000326062">
    <property type="component" value="Chromosome 11"/>
</dbReference>
<dbReference type="EMBL" id="VCEB01000009">
    <property type="protein sequence ID" value="KAB0373611.1"/>
    <property type="molecule type" value="Genomic_DNA"/>
</dbReference>
<proteinExistence type="predicted"/>
<evidence type="ECO:0000313" key="1">
    <source>
        <dbReference type="EMBL" id="KAB0373611.1"/>
    </source>
</evidence>
<protein>
    <submittedName>
        <fullName evidence="1">Uncharacterized protein</fullName>
    </submittedName>
</protein>
<sequence length="84" mass="9904">MWVLLLPSMEQGMLCHCQWVGDRRRLLQLENVSYGIEPLEFSATYEYTVYQIKDNKIGFSPIAENYSTMQLTEKSYKIFVKSEN</sequence>
<dbReference type="AlphaFoldDB" id="A0A5N3XI05"/>
<gene>
    <name evidence="1" type="ORF">FD755_015270</name>
</gene>
<name>A0A5N3XI05_MUNRE</name>